<reference evidence="1 2" key="1">
    <citation type="submission" date="2020-08" db="EMBL/GenBank/DDBJ databases">
        <title>Sequencing the genomes of 1000 actinobacteria strains.</title>
        <authorList>
            <person name="Klenk H.-P."/>
        </authorList>
    </citation>
    <scope>NUCLEOTIDE SEQUENCE [LARGE SCALE GENOMIC DNA]</scope>
    <source>
        <strain evidence="1 2">DSM 43149</strain>
    </source>
</reference>
<dbReference type="PANTHER" id="PTHR35174:SF3">
    <property type="entry name" value="BLL7171 PROTEIN"/>
    <property type="match status" value="1"/>
</dbReference>
<dbReference type="AlphaFoldDB" id="A0A7W7MRX3"/>
<evidence type="ECO:0000313" key="1">
    <source>
        <dbReference type="EMBL" id="MBB4763924.1"/>
    </source>
</evidence>
<dbReference type="RefSeq" id="WP_184995169.1">
    <property type="nucleotide sequence ID" value="NZ_BOMK01000024.1"/>
</dbReference>
<dbReference type="SUPFAM" id="SSF54909">
    <property type="entry name" value="Dimeric alpha+beta barrel"/>
    <property type="match status" value="1"/>
</dbReference>
<dbReference type="Proteomes" id="UP000578112">
    <property type="component" value="Unassembled WGS sequence"/>
</dbReference>
<evidence type="ECO:0008006" key="3">
    <source>
        <dbReference type="Google" id="ProtNLM"/>
    </source>
</evidence>
<sequence length="139" mass="15332">MPKYLLLKHYRGAPEPHRPVPPMDQWEPEDVEAHMAFLRHVAELLEKNGEYVDAQALTPARTWVRYDGPGSAPVTTDGPLPETSDLVAGWYMIDVESYERALELAAYVSSEPGPGGKPLYEWIAVQEVMSGAVAATDPA</sequence>
<dbReference type="Gene3D" id="3.30.70.1060">
    <property type="entry name" value="Dimeric alpha+beta barrel"/>
    <property type="match status" value="1"/>
</dbReference>
<evidence type="ECO:0000313" key="2">
    <source>
        <dbReference type="Proteomes" id="UP000578112"/>
    </source>
</evidence>
<gene>
    <name evidence="1" type="ORF">BJ971_004480</name>
</gene>
<comment type="caution">
    <text evidence="1">The sequence shown here is derived from an EMBL/GenBank/DDBJ whole genome shotgun (WGS) entry which is preliminary data.</text>
</comment>
<protein>
    <recommendedName>
        <fullName evidence="3">YCII-related domain-containing protein</fullName>
    </recommendedName>
</protein>
<name>A0A7W7MRX3_9ACTN</name>
<keyword evidence="2" id="KW-1185">Reference proteome</keyword>
<dbReference type="PANTHER" id="PTHR35174">
    <property type="entry name" value="BLL7171 PROTEIN-RELATED"/>
    <property type="match status" value="1"/>
</dbReference>
<dbReference type="EMBL" id="JACHNH010000001">
    <property type="protein sequence ID" value="MBB4763924.1"/>
    <property type="molecule type" value="Genomic_DNA"/>
</dbReference>
<organism evidence="1 2">
    <name type="scientific">Actinoplanes digitatis</name>
    <dbReference type="NCBI Taxonomy" id="1868"/>
    <lineage>
        <taxon>Bacteria</taxon>
        <taxon>Bacillati</taxon>
        <taxon>Actinomycetota</taxon>
        <taxon>Actinomycetes</taxon>
        <taxon>Micromonosporales</taxon>
        <taxon>Micromonosporaceae</taxon>
        <taxon>Actinoplanes</taxon>
    </lineage>
</organism>
<dbReference type="InterPro" id="IPR011008">
    <property type="entry name" value="Dimeric_a/b-barrel"/>
</dbReference>
<accession>A0A7W7MRX3</accession>
<proteinExistence type="predicted"/>